<protein>
    <recommendedName>
        <fullName evidence="4">Aromatic amino acid beta-eliminating lyase/threonine aldolase domain-containing protein</fullName>
    </recommendedName>
</protein>
<dbReference type="SUPFAM" id="SSF53383">
    <property type="entry name" value="PLP-dependent transferases"/>
    <property type="match status" value="1"/>
</dbReference>
<dbReference type="AlphaFoldDB" id="X1GPK9"/>
<dbReference type="EMBL" id="BARU01017400">
    <property type="protein sequence ID" value="GAH59826.1"/>
    <property type="molecule type" value="Genomic_DNA"/>
</dbReference>
<evidence type="ECO:0000259" key="4">
    <source>
        <dbReference type="Pfam" id="PF01212"/>
    </source>
</evidence>
<dbReference type="InterPro" id="IPR015424">
    <property type="entry name" value="PyrdxlP-dep_Trfase"/>
</dbReference>
<dbReference type="Gene3D" id="3.40.640.10">
    <property type="entry name" value="Type I PLP-dependent aspartate aminotransferase-like (Major domain)"/>
    <property type="match status" value="1"/>
</dbReference>
<sequence length="194" mass="20883">MSIRGFASDNNSGISPEVLKKIEEVNRGHVVGYGDDKYTETAVDLIKKNFGTGAIPFFVFTGTAANVLGIASSIRPFHSVFCAETSHIHVDECGAPERFAGCKLIPIETPDGKIKPDMLSKHMVGFNFEHHSQPGILSISQVSEMGTAYTINEIKDLADFAHRYGLLLHMDGARLSNAVVALGTGFKEITADAG</sequence>
<dbReference type="GO" id="GO:0016829">
    <property type="term" value="F:lyase activity"/>
    <property type="evidence" value="ECO:0007669"/>
    <property type="project" value="InterPro"/>
</dbReference>
<evidence type="ECO:0000256" key="2">
    <source>
        <dbReference type="ARBA" id="ARBA00006966"/>
    </source>
</evidence>
<dbReference type="InterPro" id="IPR001597">
    <property type="entry name" value="ArAA_b-elim_lyase/Thr_aldolase"/>
</dbReference>
<proteinExistence type="inferred from homology"/>
<dbReference type="PANTHER" id="PTHR48097">
    <property type="entry name" value="L-THREONINE ALDOLASE-RELATED"/>
    <property type="match status" value="1"/>
</dbReference>
<name>X1GPK9_9ZZZZ</name>
<organism evidence="5">
    <name type="scientific">marine sediment metagenome</name>
    <dbReference type="NCBI Taxonomy" id="412755"/>
    <lineage>
        <taxon>unclassified sequences</taxon>
        <taxon>metagenomes</taxon>
        <taxon>ecological metagenomes</taxon>
    </lineage>
</organism>
<evidence type="ECO:0000256" key="3">
    <source>
        <dbReference type="ARBA" id="ARBA00022898"/>
    </source>
</evidence>
<evidence type="ECO:0000256" key="1">
    <source>
        <dbReference type="ARBA" id="ARBA00001933"/>
    </source>
</evidence>
<dbReference type="InterPro" id="IPR015421">
    <property type="entry name" value="PyrdxlP-dep_Trfase_major"/>
</dbReference>
<comment type="caution">
    <text evidence="5">The sequence shown here is derived from an EMBL/GenBank/DDBJ whole genome shotgun (WGS) entry which is preliminary data.</text>
</comment>
<comment type="cofactor">
    <cofactor evidence="1">
        <name>pyridoxal 5'-phosphate</name>
        <dbReference type="ChEBI" id="CHEBI:597326"/>
    </cofactor>
</comment>
<dbReference type="Pfam" id="PF01212">
    <property type="entry name" value="Beta_elim_lyase"/>
    <property type="match status" value="1"/>
</dbReference>
<evidence type="ECO:0000313" key="5">
    <source>
        <dbReference type="EMBL" id="GAH59826.1"/>
    </source>
</evidence>
<feature type="domain" description="Aromatic amino acid beta-eliminating lyase/threonine aldolase" evidence="4">
    <location>
        <begin position="6"/>
        <end position="191"/>
    </location>
</feature>
<dbReference type="PANTHER" id="PTHR48097:SF5">
    <property type="entry name" value="LOW SPECIFICITY L-THREONINE ALDOLASE"/>
    <property type="match status" value="1"/>
</dbReference>
<dbReference type="GO" id="GO:0006520">
    <property type="term" value="P:amino acid metabolic process"/>
    <property type="evidence" value="ECO:0007669"/>
    <property type="project" value="InterPro"/>
</dbReference>
<comment type="similarity">
    <text evidence="2">Belongs to the threonine aldolase family.</text>
</comment>
<reference evidence="5" key="1">
    <citation type="journal article" date="2014" name="Front. Microbiol.">
        <title>High frequency of phylogenetically diverse reductive dehalogenase-homologous genes in deep subseafloor sedimentary metagenomes.</title>
        <authorList>
            <person name="Kawai M."/>
            <person name="Futagami T."/>
            <person name="Toyoda A."/>
            <person name="Takaki Y."/>
            <person name="Nishi S."/>
            <person name="Hori S."/>
            <person name="Arai W."/>
            <person name="Tsubouchi T."/>
            <person name="Morono Y."/>
            <person name="Uchiyama I."/>
            <person name="Ito T."/>
            <person name="Fujiyama A."/>
            <person name="Inagaki F."/>
            <person name="Takami H."/>
        </authorList>
    </citation>
    <scope>NUCLEOTIDE SEQUENCE</scope>
    <source>
        <strain evidence="5">Expedition CK06-06</strain>
    </source>
</reference>
<accession>X1GPK9</accession>
<gene>
    <name evidence="5" type="ORF">S03H2_28873</name>
</gene>
<keyword evidence="3" id="KW-0663">Pyridoxal phosphate</keyword>